<gene>
    <name evidence="1" type="ORF">BS47DRAFT_1303530</name>
</gene>
<evidence type="ECO:0000313" key="2">
    <source>
        <dbReference type="Proteomes" id="UP000886523"/>
    </source>
</evidence>
<proteinExistence type="predicted"/>
<sequence length="119" mass="13454">MLDNWDNAPQGVIPPKTLDQKGLFSLDLDGVIWKGLHVLEAGLRDNCMPPRWLVDENMRVAIIAYLDSEGCQVKLNIIKQEVTNVHVWYAEEYNAIQATIHKAGMDVILQSCFDSHHPS</sequence>
<dbReference type="Proteomes" id="UP000886523">
    <property type="component" value="Unassembled WGS sequence"/>
</dbReference>
<protein>
    <submittedName>
        <fullName evidence="1">Uncharacterized protein</fullName>
    </submittedName>
</protein>
<dbReference type="EMBL" id="MU129071">
    <property type="protein sequence ID" value="KAF9507817.1"/>
    <property type="molecule type" value="Genomic_DNA"/>
</dbReference>
<reference evidence="1" key="1">
    <citation type="journal article" date="2020" name="Nat. Commun.">
        <title>Large-scale genome sequencing of mycorrhizal fungi provides insights into the early evolution of symbiotic traits.</title>
        <authorList>
            <person name="Miyauchi S."/>
            <person name="Kiss E."/>
            <person name="Kuo A."/>
            <person name="Drula E."/>
            <person name="Kohler A."/>
            <person name="Sanchez-Garcia M."/>
            <person name="Morin E."/>
            <person name="Andreopoulos B."/>
            <person name="Barry K.W."/>
            <person name="Bonito G."/>
            <person name="Buee M."/>
            <person name="Carver A."/>
            <person name="Chen C."/>
            <person name="Cichocki N."/>
            <person name="Clum A."/>
            <person name="Culley D."/>
            <person name="Crous P.W."/>
            <person name="Fauchery L."/>
            <person name="Girlanda M."/>
            <person name="Hayes R.D."/>
            <person name="Keri Z."/>
            <person name="LaButti K."/>
            <person name="Lipzen A."/>
            <person name="Lombard V."/>
            <person name="Magnuson J."/>
            <person name="Maillard F."/>
            <person name="Murat C."/>
            <person name="Nolan M."/>
            <person name="Ohm R.A."/>
            <person name="Pangilinan J."/>
            <person name="Pereira M.F."/>
            <person name="Perotto S."/>
            <person name="Peter M."/>
            <person name="Pfister S."/>
            <person name="Riley R."/>
            <person name="Sitrit Y."/>
            <person name="Stielow J.B."/>
            <person name="Szollosi G."/>
            <person name="Zifcakova L."/>
            <person name="Stursova M."/>
            <person name="Spatafora J.W."/>
            <person name="Tedersoo L."/>
            <person name="Vaario L.M."/>
            <person name="Yamada A."/>
            <person name="Yan M."/>
            <person name="Wang P."/>
            <person name="Xu J."/>
            <person name="Bruns T."/>
            <person name="Baldrian P."/>
            <person name="Vilgalys R."/>
            <person name="Dunand C."/>
            <person name="Henrissat B."/>
            <person name="Grigoriev I.V."/>
            <person name="Hibbett D."/>
            <person name="Nagy L.G."/>
            <person name="Martin F.M."/>
        </authorList>
    </citation>
    <scope>NUCLEOTIDE SEQUENCE</scope>
    <source>
        <strain evidence="1">UP504</strain>
    </source>
</reference>
<keyword evidence="2" id="KW-1185">Reference proteome</keyword>
<evidence type="ECO:0000313" key="1">
    <source>
        <dbReference type="EMBL" id="KAF9507817.1"/>
    </source>
</evidence>
<name>A0A9P6DND3_9AGAM</name>
<organism evidence="1 2">
    <name type="scientific">Hydnum rufescens UP504</name>
    <dbReference type="NCBI Taxonomy" id="1448309"/>
    <lineage>
        <taxon>Eukaryota</taxon>
        <taxon>Fungi</taxon>
        <taxon>Dikarya</taxon>
        <taxon>Basidiomycota</taxon>
        <taxon>Agaricomycotina</taxon>
        <taxon>Agaricomycetes</taxon>
        <taxon>Cantharellales</taxon>
        <taxon>Hydnaceae</taxon>
        <taxon>Hydnum</taxon>
    </lineage>
</organism>
<accession>A0A9P6DND3</accession>
<dbReference type="AlphaFoldDB" id="A0A9P6DND3"/>
<comment type="caution">
    <text evidence="1">The sequence shown here is derived from an EMBL/GenBank/DDBJ whole genome shotgun (WGS) entry which is preliminary data.</text>
</comment>